<evidence type="ECO:0000256" key="1">
    <source>
        <dbReference type="SAM" id="SignalP"/>
    </source>
</evidence>
<accession>A0A395IKS0</accession>
<protein>
    <recommendedName>
        <fullName evidence="2">DUF1996 domain-containing protein</fullName>
    </recommendedName>
</protein>
<dbReference type="InterPro" id="IPR018535">
    <property type="entry name" value="DUF1996"/>
</dbReference>
<dbReference type="AlphaFoldDB" id="A0A395IKS0"/>
<evidence type="ECO:0000313" key="4">
    <source>
        <dbReference type="Proteomes" id="UP000249056"/>
    </source>
</evidence>
<keyword evidence="4" id="KW-1185">Reference proteome</keyword>
<evidence type="ECO:0000259" key="2">
    <source>
        <dbReference type="Pfam" id="PF09362"/>
    </source>
</evidence>
<dbReference type="Pfam" id="PF09362">
    <property type="entry name" value="DUF1996"/>
    <property type="match status" value="1"/>
</dbReference>
<evidence type="ECO:0000313" key="3">
    <source>
        <dbReference type="EMBL" id="RAL60962.1"/>
    </source>
</evidence>
<reference evidence="3 4" key="1">
    <citation type="submission" date="2018-06" db="EMBL/GenBank/DDBJ databases">
        <title>Genome Sequence of the Brown Rot Fungal Pathogen Monilinia fructigena.</title>
        <authorList>
            <person name="Landi L."/>
            <person name="De Miccolis Angelini R.M."/>
            <person name="Pollastro S."/>
            <person name="Abate D."/>
            <person name="Faretra F."/>
            <person name="Romanazzi G."/>
        </authorList>
    </citation>
    <scope>NUCLEOTIDE SEQUENCE [LARGE SCALE GENOMIC DNA]</scope>
    <source>
        <strain evidence="3 4">Mfrg269</strain>
    </source>
</reference>
<keyword evidence="1" id="KW-0732">Signal</keyword>
<dbReference type="OrthoDB" id="74764at2759"/>
<gene>
    <name evidence="3" type="ORF">DID88_010058</name>
</gene>
<feature type="chain" id="PRO_5017423975" description="DUF1996 domain-containing protein" evidence="1">
    <location>
        <begin position="19"/>
        <end position="137"/>
    </location>
</feature>
<proteinExistence type="predicted"/>
<feature type="domain" description="DUF1996" evidence="2">
    <location>
        <begin position="62"/>
        <end position="116"/>
    </location>
</feature>
<name>A0A395IKS0_9HELO</name>
<organism evidence="3 4">
    <name type="scientific">Monilinia fructigena</name>
    <dbReference type="NCBI Taxonomy" id="38457"/>
    <lineage>
        <taxon>Eukaryota</taxon>
        <taxon>Fungi</taxon>
        <taxon>Dikarya</taxon>
        <taxon>Ascomycota</taxon>
        <taxon>Pezizomycotina</taxon>
        <taxon>Leotiomycetes</taxon>
        <taxon>Helotiales</taxon>
        <taxon>Sclerotiniaceae</taxon>
        <taxon>Monilinia</taxon>
    </lineage>
</organism>
<feature type="signal peptide" evidence="1">
    <location>
        <begin position="1"/>
        <end position="18"/>
    </location>
</feature>
<comment type="caution">
    <text evidence="3">The sequence shown here is derived from an EMBL/GenBank/DDBJ whole genome shotgun (WGS) entry which is preliminary data.</text>
</comment>
<dbReference type="Proteomes" id="UP000249056">
    <property type="component" value="Unassembled WGS sequence"/>
</dbReference>
<dbReference type="EMBL" id="QKRW01000035">
    <property type="protein sequence ID" value="RAL60962.1"/>
    <property type="molecule type" value="Genomic_DNA"/>
</dbReference>
<sequence length="137" mass="15157">MFSSKLALLGTFAAYATAYSATERTFAVNHFYGTGPLLVSPRGSNRRPRKTIGACPHDSGRKCFRYDYGDTTALDDSNCTSSLVKNDKSNYWTPSLYFVDPKDPTNITAVPLFYMNVFTSSSLLPIRSLLSSQVIEC</sequence>